<gene>
    <name evidence="1" type="ORF">ARMGADRAFT_1163584</name>
</gene>
<evidence type="ECO:0000313" key="2">
    <source>
        <dbReference type="Proteomes" id="UP000217790"/>
    </source>
</evidence>
<dbReference type="Gene3D" id="3.80.10.10">
    <property type="entry name" value="Ribonuclease Inhibitor"/>
    <property type="match status" value="1"/>
</dbReference>
<name>A0A2H3DYE5_ARMGA</name>
<accession>A0A2H3DYE5</accession>
<dbReference type="InParanoid" id="A0A2H3DYE5"/>
<protein>
    <recommendedName>
        <fullName evidence="3">F-box domain-containing protein</fullName>
    </recommendedName>
</protein>
<dbReference type="AlphaFoldDB" id="A0A2H3DYE5"/>
<dbReference type="OrthoDB" id="3365698at2759"/>
<organism evidence="1 2">
    <name type="scientific">Armillaria gallica</name>
    <name type="common">Bulbous honey fungus</name>
    <name type="synonym">Armillaria bulbosa</name>
    <dbReference type="NCBI Taxonomy" id="47427"/>
    <lineage>
        <taxon>Eukaryota</taxon>
        <taxon>Fungi</taxon>
        <taxon>Dikarya</taxon>
        <taxon>Basidiomycota</taxon>
        <taxon>Agaricomycotina</taxon>
        <taxon>Agaricomycetes</taxon>
        <taxon>Agaricomycetidae</taxon>
        <taxon>Agaricales</taxon>
        <taxon>Marasmiineae</taxon>
        <taxon>Physalacriaceae</taxon>
        <taxon>Armillaria</taxon>
    </lineage>
</organism>
<dbReference type="Proteomes" id="UP000217790">
    <property type="component" value="Unassembled WGS sequence"/>
</dbReference>
<dbReference type="STRING" id="47427.A0A2H3DYE5"/>
<evidence type="ECO:0000313" key="1">
    <source>
        <dbReference type="EMBL" id="PBK95888.1"/>
    </source>
</evidence>
<dbReference type="OMA" id="REWLIAM"/>
<sequence length="529" mass="59426">MPQLQGMCSSCGATSLRYNAVQPPQSPRIQHLSVNEPPLEGEQATLRATVSRGSSVLSDLDTQITEVRAILDALLRDRAQAAANIQDAKLILHPIRRLPEDILREIFSSCVSAQEDYLYKNDTGIVPCLDAGNPRWTLLQTLQNMRVAFKLGLNVERSGSRNLMVRIRSQSDIVDHPALAILLTCVGRWKNVDIDMPTDSFHGLSVCRGLFHSLQYLRLQFHDNRPSPDSGILDAFEFAPSLSFLLSGPNFNLQHIPWSQITVYSACGMDQHCVDMLKRMSSLRSLRLYCGRGALPVSPVSLAKLETLTLADRHIPGPPPAAHVIQCFNALSMPALKRLVLVYKELLRWTFPSANPCYITTLEIEGRIDVHPANVPRLVEFLSAIPALSHLILRLIGLTEDLLSALVLRGNDKVIAPFLSILDLRLSKWRTVDYISSREWLIAMVESRRPIRGLVESPGESWDYLTEFRISKPIHKDDERLAQRWQVLCDEGLISFPRHGLNDFEPLRDPMLKMDSSGLEWFPGMPLAL</sequence>
<proteinExistence type="predicted"/>
<keyword evidence="2" id="KW-1185">Reference proteome</keyword>
<evidence type="ECO:0008006" key="3">
    <source>
        <dbReference type="Google" id="ProtNLM"/>
    </source>
</evidence>
<dbReference type="EMBL" id="KZ293651">
    <property type="protein sequence ID" value="PBK95888.1"/>
    <property type="molecule type" value="Genomic_DNA"/>
</dbReference>
<dbReference type="SUPFAM" id="SSF52058">
    <property type="entry name" value="L domain-like"/>
    <property type="match status" value="1"/>
</dbReference>
<dbReference type="InterPro" id="IPR032675">
    <property type="entry name" value="LRR_dom_sf"/>
</dbReference>
<reference evidence="2" key="1">
    <citation type="journal article" date="2017" name="Nat. Ecol. Evol.">
        <title>Genome expansion and lineage-specific genetic innovations in the forest pathogenic fungi Armillaria.</title>
        <authorList>
            <person name="Sipos G."/>
            <person name="Prasanna A.N."/>
            <person name="Walter M.C."/>
            <person name="O'Connor E."/>
            <person name="Balint B."/>
            <person name="Krizsan K."/>
            <person name="Kiss B."/>
            <person name="Hess J."/>
            <person name="Varga T."/>
            <person name="Slot J."/>
            <person name="Riley R."/>
            <person name="Boka B."/>
            <person name="Rigling D."/>
            <person name="Barry K."/>
            <person name="Lee J."/>
            <person name="Mihaltcheva S."/>
            <person name="LaButti K."/>
            <person name="Lipzen A."/>
            <person name="Waldron R."/>
            <person name="Moloney N.M."/>
            <person name="Sperisen C."/>
            <person name="Kredics L."/>
            <person name="Vagvoelgyi C."/>
            <person name="Patrignani A."/>
            <person name="Fitzpatrick D."/>
            <person name="Nagy I."/>
            <person name="Doyle S."/>
            <person name="Anderson J.B."/>
            <person name="Grigoriev I.V."/>
            <person name="Gueldener U."/>
            <person name="Muensterkoetter M."/>
            <person name="Nagy L.G."/>
        </authorList>
    </citation>
    <scope>NUCLEOTIDE SEQUENCE [LARGE SCALE GENOMIC DNA]</scope>
    <source>
        <strain evidence="2">Ar21-2</strain>
    </source>
</reference>